<keyword evidence="4" id="KW-1185">Reference proteome</keyword>
<dbReference type="InterPro" id="IPR050267">
    <property type="entry name" value="Anti-sigma-factor_SerPK"/>
</dbReference>
<dbReference type="PANTHER" id="PTHR35526:SF3">
    <property type="entry name" value="ANTI-SIGMA-F FACTOR RSBW"/>
    <property type="match status" value="1"/>
</dbReference>
<comment type="caution">
    <text evidence="3">The sequence shown here is derived from an EMBL/GenBank/DDBJ whole genome shotgun (WGS) entry which is preliminary data.</text>
</comment>
<gene>
    <name evidence="3" type="ORF">FHS39_002174</name>
</gene>
<dbReference type="PANTHER" id="PTHR35526">
    <property type="entry name" value="ANTI-SIGMA-F FACTOR RSBW-RELATED"/>
    <property type="match status" value="1"/>
</dbReference>
<proteinExistence type="predicted"/>
<keyword evidence="1" id="KW-0723">Serine/threonine-protein kinase</keyword>
<evidence type="ECO:0000259" key="2">
    <source>
        <dbReference type="Pfam" id="PF13581"/>
    </source>
</evidence>
<keyword evidence="1" id="KW-0808">Transferase</keyword>
<sequence length="162" mass="16834">MSPPHTADAITSAPARIDGWTPLLQRLPAPQPSHGISLPSKAASVADARRFAARLLAEWGLDELAADAALLLSELVTNAIVHVPRGAGDVRLVLGRTPDHLVAQVIDAGGCLPLCGEAGPDSEGGRGMWLVEQIAAQWGHHATATGKTVWFTLPLPRPASAG</sequence>
<evidence type="ECO:0000313" key="4">
    <source>
        <dbReference type="Proteomes" id="UP000556084"/>
    </source>
</evidence>
<dbReference type="InterPro" id="IPR003594">
    <property type="entry name" value="HATPase_dom"/>
</dbReference>
<dbReference type="CDD" id="cd16936">
    <property type="entry name" value="HATPase_RsbW-like"/>
    <property type="match status" value="1"/>
</dbReference>
<dbReference type="Proteomes" id="UP000556084">
    <property type="component" value="Unassembled WGS sequence"/>
</dbReference>
<evidence type="ECO:0000313" key="3">
    <source>
        <dbReference type="EMBL" id="MBB4893143.1"/>
    </source>
</evidence>
<feature type="domain" description="Histidine kinase/HSP90-like ATPase" evidence="2">
    <location>
        <begin position="38"/>
        <end position="152"/>
    </location>
</feature>
<evidence type="ECO:0000256" key="1">
    <source>
        <dbReference type="ARBA" id="ARBA00022527"/>
    </source>
</evidence>
<dbReference type="Gene3D" id="3.30.565.10">
    <property type="entry name" value="Histidine kinase-like ATPase, C-terminal domain"/>
    <property type="match status" value="1"/>
</dbReference>
<dbReference type="Pfam" id="PF13581">
    <property type="entry name" value="HATPase_c_2"/>
    <property type="match status" value="1"/>
</dbReference>
<dbReference type="GO" id="GO:0004674">
    <property type="term" value="F:protein serine/threonine kinase activity"/>
    <property type="evidence" value="ECO:0007669"/>
    <property type="project" value="UniProtKB-KW"/>
</dbReference>
<accession>A0A7W7LNV9</accession>
<dbReference type="AlphaFoldDB" id="A0A7W7LNV9"/>
<organism evidence="3 4">
    <name type="scientific">Streptomyces olivoverticillatus</name>
    <dbReference type="NCBI Taxonomy" id="66427"/>
    <lineage>
        <taxon>Bacteria</taxon>
        <taxon>Bacillati</taxon>
        <taxon>Actinomycetota</taxon>
        <taxon>Actinomycetes</taxon>
        <taxon>Kitasatosporales</taxon>
        <taxon>Streptomycetaceae</taxon>
        <taxon>Streptomyces</taxon>
    </lineage>
</organism>
<dbReference type="InterPro" id="IPR036890">
    <property type="entry name" value="HATPase_C_sf"/>
</dbReference>
<name>A0A7W7LNV9_9ACTN</name>
<dbReference type="RefSeq" id="WP_184348940.1">
    <property type="nucleotide sequence ID" value="NZ_JACHJH010000003.1"/>
</dbReference>
<protein>
    <submittedName>
        <fullName evidence="3">Anti-sigma regulatory factor (Ser/Thr protein kinase)</fullName>
    </submittedName>
</protein>
<dbReference type="EMBL" id="JACHJH010000003">
    <property type="protein sequence ID" value="MBB4893143.1"/>
    <property type="molecule type" value="Genomic_DNA"/>
</dbReference>
<keyword evidence="1" id="KW-0418">Kinase</keyword>
<dbReference type="SUPFAM" id="SSF55874">
    <property type="entry name" value="ATPase domain of HSP90 chaperone/DNA topoisomerase II/histidine kinase"/>
    <property type="match status" value="1"/>
</dbReference>
<reference evidence="3 4" key="1">
    <citation type="submission" date="2020-08" db="EMBL/GenBank/DDBJ databases">
        <title>Genomic Encyclopedia of Type Strains, Phase III (KMG-III): the genomes of soil and plant-associated and newly described type strains.</title>
        <authorList>
            <person name="Whitman W."/>
        </authorList>
    </citation>
    <scope>NUCLEOTIDE SEQUENCE [LARGE SCALE GENOMIC DNA]</scope>
    <source>
        <strain evidence="3 4">CECT 3266</strain>
    </source>
</reference>